<evidence type="ECO:0000313" key="1">
    <source>
        <dbReference type="EMBL" id="TMS37832.1"/>
    </source>
</evidence>
<reference evidence="1 2" key="1">
    <citation type="journal article" date="2015" name="Genome Biol.">
        <title>Comparative genomics of Steinernema reveals deeply conserved gene regulatory networks.</title>
        <authorList>
            <person name="Dillman A.R."/>
            <person name="Macchietto M."/>
            <person name="Porter C.F."/>
            <person name="Rogers A."/>
            <person name="Williams B."/>
            <person name="Antoshechkin I."/>
            <person name="Lee M.M."/>
            <person name="Goodwin Z."/>
            <person name="Lu X."/>
            <person name="Lewis E.E."/>
            <person name="Goodrich-Blair H."/>
            <person name="Stock S.P."/>
            <person name="Adams B.J."/>
            <person name="Sternberg P.W."/>
            <person name="Mortazavi A."/>
        </authorList>
    </citation>
    <scope>NUCLEOTIDE SEQUENCE [LARGE SCALE GENOMIC DNA]</scope>
    <source>
        <strain evidence="1 2">ALL</strain>
    </source>
</reference>
<reference evidence="1 2" key="2">
    <citation type="journal article" date="2019" name="G3 (Bethesda)">
        <title>Hybrid Assembly of the Genome of the Entomopathogenic Nematode Steinernema carpocapsae Identifies the X-Chromosome.</title>
        <authorList>
            <person name="Serra L."/>
            <person name="Macchietto M."/>
            <person name="Macias-Munoz A."/>
            <person name="McGill C.J."/>
            <person name="Rodriguez I.M."/>
            <person name="Rodriguez B."/>
            <person name="Murad R."/>
            <person name="Mortazavi A."/>
        </authorList>
    </citation>
    <scope>NUCLEOTIDE SEQUENCE [LARGE SCALE GENOMIC DNA]</scope>
    <source>
        <strain evidence="1 2">ALL</strain>
    </source>
</reference>
<dbReference type="EMBL" id="AZBU02000001">
    <property type="protein sequence ID" value="TMS37832.1"/>
    <property type="molecule type" value="Genomic_DNA"/>
</dbReference>
<comment type="caution">
    <text evidence="1">The sequence shown here is derived from an EMBL/GenBank/DDBJ whole genome shotgun (WGS) entry which is preliminary data.</text>
</comment>
<dbReference type="Proteomes" id="UP000298663">
    <property type="component" value="Unassembled WGS sequence"/>
</dbReference>
<keyword evidence="2" id="KW-1185">Reference proteome</keyword>
<evidence type="ECO:0000313" key="2">
    <source>
        <dbReference type="Proteomes" id="UP000298663"/>
    </source>
</evidence>
<gene>
    <name evidence="1" type="ORF">L596_004683</name>
</gene>
<protein>
    <submittedName>
        <fullName evidence="1">Uncharacterized protein</fullName>
    </submittedName>
</protein>
<accession>A0A4U8UWJ7</accession>
<sequence length="69" mass="7789">MREQLETCSALFQRLLCLSPSIIVNSIIHYAIVDQSALSLQLMYECLPVHVFCIVSSKNLLCAEKSVFQ</sequence>
<dbReference type="AlphaFoldDB" id="A0A4U8UWJ7"/>
<organism evidence="1 2">
    <name type="scientific">Steinernema carpocapsae</name>
    <name type="common">Entomopathogenic nematode</name>
    <dbReference type="NCBI Taxonomy" id="34508"/>
    <lineage>
        <taxon>Eukaryota</taxon>
        <taxon>Metazoa</taxon>
        <taxon>Ecdysozoa</taxon>
        <taxon>Nematoda</taxon>
        <taxon>Chromadorea</taxon>
        <taxon>Rhabditida</taxon>
        <taxon>Tylenchina</taxon>
        <taxon>Panagrolaimomorpha</taxon>
        <taxon>Strongyloidoidea</taxon>
        <taxon>Steinernematidae</taxon>
        <taxon>Steinernema</taxon>
    </lineage>
</organism>
<name>A0A4U8UWJ7_STECR</name>
<proteinExistence type="predicted"/>